<dbReference type="GO" id="GO:0042158">
    <property type="term" value="P:lipoprotein biosynthetic process"/>
    <property type="evidence" value="ECO:0007669"/>
    <property type="project" value="UniProtKB-UniRule"/>
</dbReference>
<feature type="transmembrane region" description="Helical" evidence="7">
    <location>
        <begin position="124"/>
        <end position="142"/>
    </location>
</feature>
<sequence>MLNYITWDVSREIFSLGPVVLRWYGLLFASGFAIGYFIMQKIFRKEGVKEEVLDKLTMYMVVSTVIGARLGHCLFYEPEYYLSHPLEILMVWKGGLASHGAAIGILFGLYLFSKNVSKLPYLWILDRIVIVVALGGACIRFGNLFNSEIYGKVTDVPWAFRFVTSDGPNALPRHPTQLYEAFFCIALFAFLLWYYYKHVTQMKDGIIFSFFLVLLFAFRFFIEFLKAEQVDFEKGMSLNMGQWLSIPFVIIGILLYFKQSKTEPHNYVIAK</sequence>
<dbReference type="HOGENOM" id="CLU_013386_1_0_10"/>
<keyword evidence="8" id="KW-0449">Lipoprotein</keyword>
<keyword evidence="7" id="KW-0997">Cell inner membrane</keyword>
<evidence type="ECO:0000256" key="5">
    <source>
        <dbReference type="ARBA" id="ARBA00022989"/>
    </source>
</evidence>
<keyword evidence="5 7" id="KW-1133">Transmembrane helix</keyword>
<dbReference type="UniPathway" id="UPA00664"/>
<feature type="binding site" evidence="7">
    <location>
        <position position="140"/>
    </location>
    <ligand>
        <name>a 1,2-diacyl-sn-glycero-3-phospho-(1'-sn-glycerol)</name>
        <dbReference type="ChEBI" id="CHEBI:64716"/>
    </ligand>
</feature>
<feature type="transmembrane region" description="Helical" evidence="7">
    <location>
        <begin position="20"/>
        <end position="38"/>
    </location>
</feature>
<dbReference type="GO" id="GO:0008961">
    <property type="term" value="F:phosphatidylglycerol-prolipoprotein diacylglyceryl transferase activity"/>
    <property type="evidence" value="ECO:0007669"/>
    <property type="project" value="UniProtKB-UniRule"/>
</dbReference>
<evidence type="ECO:0000256" key="3">
    <source>
        <dbReference type="ARBA" id="ARBA00022679"/>
    </source>
</evidence>
<comment type="function">
    <text evidence="7">Catalyzes the transfer of the diacylglyceryl group from phosphatidylglycerol to the sulfhydryl group of the N-terminal cysteine of a prolipoprotein, the first step in the formation of mature lipoproteins.</text>
</comment>
<keyword evidence="2 7" id="KW-1003">Cell membrane</keyword>
<dbReference type="eggNOG" id="COG0682">
    <property type="taxonomic scope" value="Bacteria"/>
</dbReference>
<organism evidence="8 9">
    <name type="scientific">Solitalea canadensis (strain ATCC 29591 / DSM 3403 / JCM 21819 / LMG 8368 / NBRC 15130 / NCIMB 12057 / USAM 9D)</name>
    <name type="common">Flexibacter canadensis</name>
    <dbReference type="NCBI Taxonomy" id="929556"/>
    <lineage>
        <taxon>Bacteria</taxon>
        <taxon>Pseudomonadati</taxon>
        <taxon>Bacteroidota</taxon>
        <taxon>Sphingobacteriia</taxon>
        <taxon>Sphingobacteriales</taxon>
        <taxon>Sphingobacteriaceae</taxon>
        <taxon>Solitalea</taxon>
    </lineage>
</organism>
<dbReference type="InterPro" id="IPR001640">
    <property type="entry name" value="Lgt"/>
</dbReference>
<evidence type="ECO:0000256" key="2">
    <source>
        <dbReference type="ARBA" id="ARBA00022475"/>
    </source>
</evidence>
<protein>
    <recommendedName>
        <fullName evidence="7">Phosphatidylglycerol--prolipoprotein diacylglyceryl transferase</fullName>
        <ecNumber evidence="7">2.5.1.145</ecNumber>
    </recommendedName>
</protein>
<dbReference type="RefSeq" id="WP_014679653.1">
    <property type="nucleotide sequence ID" value="NC_017770.1"/>
</dbReference>
<evidence type="ECO:0000256" key="4">
    <source>
        <dbReference type="ARBA" id="ARBA00022692"/>
    </source>
</evidence>
<dbReference type="GO" id="GO:0005886">
    <property type="term" value="C:plasma membrane"/>
    <property type="evidence" value="ECO:0007669"/>
    <property type="project" value="UniProtKB-SubCell"/>
</dbReference>
<accession>H8KTG8</accession>
<evidence type="ECO:0000256" key="1">
    <source>
        <dbReference type="ARBA" id="ARBA00007150"/>
    </source>
</evidence>
<feature type="transmembrane region" description="Helical" evidence="7">
    <location>
        <begin position="89"/>
        <end position="112"/>
    </location>
</feature>
<dbReference type="STRING" id="929556.Solca_1339"/>
<dbReference type="Pfam" id="PF01790">
    <property type="entry name" value="LGT"/>
    <property type="match status" value="1"/>
</dbReference>
<comment type="subcellular location">
    <subcellularLocation>
        <location evidence="7">Cell inner membrane</location>
        <topology evidence="7">Multi-pass membrane protein</topology>
    </subcellularLocation>
</comment>
<dbReference type="AlphaFoldDB" id="H8KTG8"/>
<feature type="transmembrane region" description="Helical" evidence="7">
    <location>
        <begin position="178"/>
        <end position="196"/>
    </location>
</feature>
<keyword evidence="3 7" id="KW-0808">Transferase</keyword>
<evidence type="ECO:0000313" key="8">
    <source>
        <dbReference type="EMBL" id="AFD06426.1"/>
    </source>
</evidence>
<keyword evidence="6 7" id="KW-0472">Membrane</keyword>
<evidence type="ECO:0000313" key="9">
    <source>
        <dbReference type="Proteomes" id="UP000007590"/>
    </source>
</evidence>
<dbReference type="PANTHER" id="PTHR30589:SF0">
    <property type="entry name" value="PHOSPHATIDYLGLYCEROL--PROLIPOPROTEIN DIACYLGLYCERYL TRANSFERASE"/>
    <property type="match status" value="1"/>
</dbReference>
<name>H8KTG8_SOLCM</name>
<comment type="similarity">
    <text evidence="1 7">Belongs to the Lgt family.</text>
</comment>
<evidence type="ECO:0000256" key="6">
    <source>
        <dbReference type="ARBA" id="ARBA00023136"/>
    </source>
</evidence>
<dbReference type="EMBL" id="CP003349">
    <property type="protein sequence ID" value="AFD06426.1"/>
    <property type="molecule type" value="Genomic_DNA"/>
</dbReference>
<comment type="pathway">
    <text evidence="7">Protein modification; lipoprotein biosynthesis (diacylglyceryl transfer).</text>
</comment>
<reference evidence="8" key="1">
    <citation type="submission" date="2012-02" db="EMBL/GenBank/DDBJ databases">
        <title>The complete genome of Solitalea canadensis DSM 3403.</title>
        <authorList>
            <consortium name="US DOE Joint Genome Institute (JGI-PGF)"/>
            <person name="Lucas S."/>
            <person name="Copeland A."/>
            <person name="Lapidus A."/>
            <person name="Glavina del Rio T."/>
            <person name="Dalin E."/>
            <person name="Tice H."/>
            <person name="Bruce D."/>
            <person name="Goodwin L."/>
            <person name="Pitluck S."/>
            <person name="Peters L."/>
            <person name="Ovchinnikova G."/>
            <person name="Lu M."/>
            <person name="Kyrpides N."/>
            <person name="Mavromatis K."/>
            <person name="Ivanova N."/>
            <person name="Brettin T."/>
            <person name="Detter J.C."/>
            <person name="Han C."/>
            <person name="Larimer F."/>
            <person name="Land M."/>
            <person name="Hauser L."/>
            <person name="Markowitz V."/>
            <person name="Cheng J.-F."/>
            <person name="Hugenholtz P."/>
            <person name="Woyke T."/>
            <person name="Wu D."/>
            <person name="Spring S."/>
            <person name="Schroeder M."/>
            <person name="Kopitz M."/>
            <person name="Brambilla E."/>
            <person name="Klenk H.-P."/>
            <person name="Eisen J.A."/>
        </authorList>
    </citation>
    <scope>NUCLEOTIDE SEQUENCE</scope>
    <source>
        <strain evidence="8">DSM 3403</strain>
    </source>
</reference>
<dbReference type="NCBIfam" id="TIGR00544">
    <property type="entry name" value="lgt"/>
    <property type="match status" value="1"/>
</dbReference>
<feature type="transmembrane region" description="Helical" evidence="7">
    <location>
        <begin position="242"/>
        <end position="257"/>
    </location>
</feature>
<evidence type="ECO:0000256" key="7">
    <source>
        <dbReference type="HAMAP-Rule" id="MF_01147"/>
    </source>
</evidence>
<feature type="transmembrane region" description="Helical" evidence="7">
    <location>
        <begin position="205"/>
        <end position="222"/>
    </location>
</feature>
<gene>
    <name evidence="7" type="primary">lgt</name>
    <name evidence="8" type="ordered locus">Solca_1339</name>
</gene>
<dbReference type="PANTHER" id="PTHR30589">
    <property type="entry name" value="PROLIPOPROTEIN DIACYLGLYCERYL TRANSFERASE"/>
    <property type="match status" value="1"/>
</dbReference>
<dbReference type="Proteomes" id="UP000007590">
    <property type="component" value="Chromosome"/>
</dbReference>
<dbReference type="EC" id="2.5.1.145" evidence="7"/>
<dbReference type="HAMAP" id="MF_01147">
    <property type="entry name" value="Lgt"/>
    <property type="match status" value="1"/>
</dbReference>
<dbReference type="OrthoDB" id="871140at2"/>
<proteinExistence type="inferred from homology"/>
<dbReference type="KEGG" id="scn:Solca_1339"/>
<keyword evidence="9" id="KW-1185">Reference proteome</keyword>
<comment type="catalytic activity">
    <reaction evidence="7">
        <text>L-cysteinyl-[prolipoprotein] + a 1,2-diacyl-sn-glycero-3-phospho-(1'-sn-glycerol) = an S-1,2-diacyl-sn-glyceryl-L-cysteinyl-[prolipoprotein] + sn-glycerol 1-phosphate + H(+)</text>
        <dbReference type="Rhea" id="RHEA:56712"/>
        <dbReference type="Rhea" id="RHEA-COMP:14679"/>
        <dbReference type="Rhea" id="RHEA-COMP:14680"/>
        <dbReference type="ChEBI" id="CHEBI:15378"/>
        <dbReference type="ChEBI" id="CHEBI:29950"/>
        <dbReference type="ChEBI" id="CHEBI:57685"/>
        <dbReference type="ChEBI" id="CHEBI:64716"/>
        <dbReference type="ChEBI" id="CHEBI:140658"/>
        <dbReference type="EC" id="2.5.1.145"/>
    </reaction>
</comment>
<keyword evidence="4 7" id="KW-0812">Transmembrane</keyword>